<feature type="transmembrane region" description="Helical" evidence="1">
    <location>
        <begin position="129"/>
        <end position="148"/>
    </location>
</feature>
<evidence type="ECO:0000313" key="6">
    <source>
        <dbReference type="Proteomes" id="UP000536746"/>
    </source>
</evidence>
<dbReference type="EMBL" id="JABFMT010000017">
    <property type="protein sequence ID" value="NUU03080.1"/>
    <property type="molecule type" value="Genomic_DNA"/>
</dbReference>
<evidence type="ECO:0000313" key="5">
    <source>
        <dbReference type="Proteomes" id="UP000197596"/>
    </source>
</evidence>
<feature type="domain" description="VTT" evidence="2">
    <location>
        <begin position="53"/>
        <end position="144"/>
    </location>
</feature>
<protein>
    <submittedName>
        <fullName evidence="3">DedA family protein</fullName>
    </submittedName>
</protein>
<keyword evidence="6" id="KW-1185">Reference proteome</keyword>
<dbReference type="EMBL" id="NJGU01000009">
    <property type="protein sequence ID" value="OWY27737.1"/>
    <property type="molecule type" value="Genomic_DNA"/>
</dbReference>
<evidence type="ECO:0000313" key="3">
    <source>
        <dbReference type="EMBL" id="NUU03080.1"/>
    </source>
</evidence>
<dbReference type="OrthoDB" id="5419086at2"/>
<comment type="caution">
    <text evidence="4">The sequence shown here is derived from an EMBL/GenBank/DDBJ whole genome shotgun (WGS) entry which is preliminary data.</text>
</comment>
<evidence type="ECO:0000256" key="1">
    <source>
        <dbReference type="SAM" id="Phobius"/>
    </source>
</evidence>
<proteinExistence type="predicted"/>
<gene>
    <name evidence="4" type="ORF">CEJ42_16730</name>
    <name evidence="3" type="ORF">HNO84_15850</name>
</gene>
<keyword evidence="1" id="KW-0812">Transmembrane</keyword>
<feature type="transmembrane region" description="Helical" evidence="1">
    <location>
        <begin position="7"/>
        <end position="33"/>
    </location>
</feature>
<dbReference type="Proteomes" id="UP000197596">
    <property type="component" value="Unassembled WGS sequence"/>
</dbReference>
<keyword evidence="1" id="KW-1133">Transmembrane helix</keyword>
<dbReference type="Proteomes" id="UP000536746">
    <property type="component" value="Unassembled WGS sequence"/>
</dbReference>
<dbReference type="AlphaFoldDB" id="A0A246WN85"/>
<accession>A0A246WN85</accession>
<keyword evidence="1" id="KW-0472">Membrane</keyword>
<reference evidence="4 5" key="1">
    <citation type="submission" date="2017-06" db="EMBL/GenBank/DDBJ databases">
        <title>Herbaspirillum phytohormonus sp. nov., isolated from the root nodule of Robinia pseudoacacia in lead-zinc mine.</title>
        <authorList>
            <person name="Fan M."/>
            <person name="Lin Y."/>
        </authorList>
    </citation>
    <scope>NUCLEOTIDE SEQUENCE [LARGE SCALE GENOMIC DNA]</scope>
    <source>
        <strain evidence="4 5">HZ10</strain>
    </source>
</reference>
<name>A0A246WN85_9BURK</name>
<reference evidence="3 6" key="2">
    <citation type="journal article" date="2020" name="Front. Plant Sci.">
        <title>Isolation of Rhizosphere Bacteria That Improve Quality and Water Stress Tolerance in Greenhouse Ornamentals.</title>
        <authorList>
            <person name="Nordstedt N.P."/>
            <person name="Jones M.L."/>
        </authorList>
    </citation>
    <scope>NUCLEOTIDE SEQUENCE [LARGE SCALE GENOMIC DNA]</scope>
    <source>
        <strain evidence="3 6">C6C2</strain>
    </source>
</reference>
<evidence type="ECO:0000259" key="2">
    <source>
        <dbReference type="Pfam" id="PF09335"/>
    </source>
</evidence>
<dbReference type="Pfam" id="PF09335">
    <property type="entry name" value="VTT_dom"/>
    <property type="match status" value="1"/>
</dbReference>
<sequence>MIESAVLWLLNVLAVPTVGLTSVFLISFVSATLLPLGSEPAVFAVIKANPEMFWSVILVATVGNTLGGVVDYWMGYGAKQAFAKERSTRWFHWLERFGAKTMLLAWLPGIGDPICTLAGWLRLPFWPSVIYMAIGKFVRYILMTWLLLNVPDGFWRSVADWLA</sequence>
<feature type="transmembrane region" description="Helical" evidence="1">
    <location>
        <begin position="53"/>
        <end position="76"/>
    </location>
</feature>
<dbReference type="PANTHER" id="PTHR42709">
    <property type="entry name" value="ALKALINE PHOSPHATASE LIKE PROTEIN"/>
    <property type="match status" value="1"/>
</dbReference>
<evidence type="ECO:0000313" key="4">
    <source>
        <dbReference type="EMBL" id="OWY27737.1"/>
    </source>
</evidence>
<organism evidence="4 5">
    <name type="scientific">Herbaspirillum robiniae</name>
    <dbReference type="NCBI Taxonomy" id="2014887"/>
    <lineage>
        <taxon>Bacteria</taxon>
        <taxon>Pseudomonadati</taxon>
        <taxon>Pseudomonadota</taxon>
        <taxon>Betaproteobacteria</taxon>
        <taxon>Burkholderiales</taxon>
        <taxon>Oxalobacteraceae</taxon>
        <taxon>Herbaspirillum</taxon>
    </lineage>
</organism>
<dbReference type="RefSeq" id="WP_079218234.1">
    <property type="nucleotide sequence ID" value="NZ_CP018845.1"/>
</dbReference>
<dbReference type="InterPro" id="IPR032816">
    <property type="entry name" value="VTT_dom"/>
</dbReference>
<dbReference type="InterPro" id="IPR051311">
    <property type="entry name" value="DedA_domain"/>
</dbReference>
<dbReference type="PANTHER" id="PTHR42709:SF4">
    <property type="entry name" value="INNER MEMBRANE PROTEIN YQAA"/>
    <property type="match status" value="1"/>
</dbReference>